<keyword evidence="3" id="KW-1185">Reference proteome</keyword>
<keyword evidence="2" id="KW-0282">Flagellum</keyword>
<dbReference type="PROSITE" id="PS50943">
    <property type="entry name" value="HTH_CROC1"/>
    <property type="match status" value="1"/>
</dbReference>
<dbReference type="Proteomes" id="UP000574133">
    <property type="component" value="Unassembled WGS sequence"/>
</dbReference>
<gene>
    <name evidence="2" type="ORF">H4Q31_08780</name>
</gene>
<reference evidence="2 3" key="1">
    <citation type="submission" date="2020-08" db="EMBL/GenBank/DDBJ databases">
        <title>Cohnella phylogeny.</title>
        <authorList>
            <person name="Dunlap C."/>
        </authorList>
    </citation>
    <scope>NUCLEOTIDE SEQUENCE [LARGE SCALE GENOMIC DNA]</scope>
    <source>
        <strain evidence="2 3">DSM 103658</strain>
    </source>
</reference>
<dbReference type="Pfam" id="PF13443">
    <property type="entry name" value="HTH_26"/>
    <property type="match status" value="1"/>
</dbReference>
<dbReference type="EMBL" id="JACJVN010000031">
    <property type="protein sequence ID" value="MBB6677416.1"/>
    <property type="molecule type" value="Genomic_DNA"/>
</dbReference>
<feature type="domain" description="HTH cro/C1-type" evidence="1">
    <location>
        <begin position="39"/>
        <end position="63"/>
    </location>
</feature>
<comment type="caution">
    <text evidence="2">The sequence shown here is derived from an EMBL/GenBank/DDBJ whole genome shotgun (WGS) entry which is preliminary data.</text>
</comment>
<evidence type="ECO:0000313" key="3">
    <source>
        <dbReference type="Proteomes" id="UP000574133"/>
    </source>
</evidence>
<dbReference type="AlphaFoldDB" id="A0A841TBE2"/>
<accession>A0A841TBE2</accession>
<evidence type="ECO:0000313" key="2">
    <source>
        <dbReference type="EMBL" id="MBB6677416.1"/>
    </source>
</evidence>
<organism evidence="2 3">
    <name type="scientific">Cohnella lubricantis</name>
    <dbReference type="NCBI Taxonomy" id="2163172"/>
    <lineage>
        <taxon>Bacteria</taxon>
        <taxon>Bacillati</taxon>
        <taxon>Bacillota</taxon>
        <taxon>Bacilli</taxon>
        <taxon>Bacillales</taxon>
        <taxon>Paenibacillaceae</taxon>
        <taxon>Cohnella</taxon>
    </lineage>
</organism>
<sequence length="131" mass="14726">MEIANCSRCGKVFARNFRDICQNCHQEIEQEYTACADCLREHRGMTITELSEATGVTVKQITKFVKEGRISMVDAPNLTYPCEVCGMPIREGSMCTGCRDRLKADFSSASADLESRSHMANANRTYKITDR</sequence>
<evidence type="ECO:0000259" key="1">
    <source>
        <dbReference type="PROSITE" id="PS50943"/>
    </source>
</evidence>
<proteinExistence type="predicted"/>
<dbReference type="InterPro" id="IPR001387">
    <property type="entry name" value="Cro/C1-type_HTH"/>
</dbReference>
<dbReference type="RefSeq" id="WP_185178695.1">
    <property type="nucleotide sequence ID" value="NZ_CBCSEP010000003.1"/>
</dbReference>
<keyword evidence="2" id="KW-0969">Cilium</keyword>
<protein>
    <submittedName>
        <fullName evidence="2">Flagellar protein</fullName>
    </submittedName>
</protein>
<name>A0A841TBE2_9BACL</name>
<keyword evidence="2" id="KW-0966">Cell projection</keyword>
<dbReference type="SUPFAM" id="SSF47413">
    <property type="entry name" value="lambda repressor-like DNA-binding domains"/>
    <property type="match status" value="1"/>
</dbReference>
<dbReference type="CDD" id="cd00093">
    <property type="entry name" value="HTH_XRE"/>
    <property type="match status" value="1"/>
</dbReference>
<dbReference type="GO" id="GO:0003677">
    <property type="term" value="F:DNA binding"/>
    <property type="evidence" value="ECO:0007669"/>
    <property type="project" value="InterPro"/>
</dbReference>
<dbReference type="InterPro" id="IPR010982">
    <property type="entry name" value="Lambda_DNA-bd_dom_sf"/>
</dbReference>